<evidence type="ECO:0000313" key="3">
    <source>
        <dbReference type="Proteomes" id="UP001367676"/>
    </source>
</evidence>
<dbReference type="Gene3D" id="3.90.1200.10">
    <property type="match status" value="1"/>
</dbReference>
<dbReference type="InterPro" id="IPR004119">
    <property type="entry name" value="EcKL"/>
</dbReference>
<dbReference type="SUPFAM" id="SSF56112">
    <property type="entry name" value="Protein kinase-like (PK-like)"/>
    <property type="match status" value="1"/>
</dbReference>
<feature type="domain" description="CHK kinase-like" evidence="1">
    <location>
        <begin position="115"/>
        <end position="307"/>
    </location>
</feature>
<dbReference type="Proteomes" id="UP001367676">
    <property type="component" value="Unassembled WGS sequence"/>
</dbReference>
<reference evidence="2 3" key="1">
    <citation type="submission" date="2024-03" db="EMBL/GenBank/DDBJ databases">
        <title>Adaptation during the transition from Ophiocordyceps entomopathogen to insect associate is accompanied by gene loss and intensified selection.</title>
        <authorList>
            <person name="Ward C.M."/>
            <person name="Onetto C.A."/>
            <person name="Borneman A.R."/>
        </authorList>
    </citation>
    <scope>NUCLEOTIDE SEQUENCE [LARGE SCALE GENOMIC DNA]</scope>
    <source>
        <strain evidence="2">AWRI1</strain>
        <tissue evidence="2">Single Adult Female</tissue>
    </source>
</reference>
<sequence length="403" mass="47471">MSFFQSEDQIINILKQCFTKADKFQIVENATNEGHMHYISDIIRLTFKYEEDGIPKTKSLVLKVPTNGDASYLADELNIFDRENFVYDTIIPRINDYLDEPLTPFYIKTADSRIIMLENLVAQGYEKGQNDRLLYNQKQSRPIIKALAYFHAASHKVAQLEPHLLHHKMFQSSILFEMRQNTTDFWEPILFELLARNNASYLISKLKNVTFRLKNDDGNTSSLHHSNFNFCVLNHGDFRKDNVMLKYGPDNEVDGVKIIDFQTCFWSTPINDFVYFFLMSTETEQIENHYEACVNWYLEFLNEKLRNINCTQAYNRQNFKDDIRRLNVCSVYCIMWTIFRMTPLDELGRARLLDEIVQGKKENIRHYTETFLKDELLTKKVLGVLKLCEKLQLFEPACTEENN</sequence>
<dbReference type="Pfam" id="PF02958">
    <property type="entry name" value="EcKL"/>
    <property type="match status" value="1"/>
</dbReference>
<dbReference type="InterPro" id="IPR015897">
    <property type="entry name" value="CHK_kinase-like"/>
</dbReference>
<keyword evidence="3" id="KW-1185">Reference proteome</keyword>
<proteinExistence type="predicted"/>
<evidence type="ECO:0000313" key="2">
    <source>
        <dbReference type="EMBL" id="KAK7597937.1"/>
    </source>
</evidence>
<gene>
    <name evidence="2" type="ORF">V9T40_014893</name>
</gene>
<accession>A0AAN9Y5X3</accession>
<dbReference type="PANTHER" id="PTHR11012">
    <property type="entry name" value="PROTEIN KINASE-LIKE DOMAIN-CONTAINING"/>
    <property type="match status" value="1"/>
</dbReference>
<organism evidence="2 3">
    <name type="scientific">Parthenolecanium corni</name>
    <dbReference type="NCBI Taxonomy" id="536013"/>
    <lineage>
        <taxon>Eukaryota</taxon>
        <taxon>Metazoa</taxon>
        <taxon>Ecdysozoa</taxon>
        <taxon>Arthropoda</taxon>
        <taxon>Hexapoda</taxon>
        <taxon>Insecta</taxon>
        <taxon>Pterygota</taxon>
        <taxon>Neoptera</taxon>
        <taxon>Paraneoptera</taxon>
        <taxon>Hemiptera</taxon>
        <taxon>Sternorrhyncha</taxon>
        <taxon>Coccoidea</taxon>
        <taxon>Coccidae</taxon>
        <taxon>Parthenolecanium</taxon>
    </lineage>
</organism>
<dbReference type="InterPro" id="IPR011009">
    <property type="entry name" value="Kinase-like_dom_sf"/>
</dbReference>
<dbReference type="AlphaFoldDB" id="A0AAN9Y5X3"/>
<name>A0AAN9Y5X3_9HEMI</name>
<dbReference type="PANTHER" id="PTHR11012:SF56">
    <property type="entry name" value="CHK KINASE-LIKE DOMAIN-CONTAINING PROTEIN-RELATED"/>
    <property type="match status" value="1"/>
</dbReference>
<comment type="caution">
    <text evidence="2">The sequence shown here is derived from an EMBL/GenBank/DDBJ whole genome shotgun (WGS) entry which is preliminary data.</text>
</comment>
<protein>
    <recommendedName>
        <fullName evidence="1">CHK kinase-like domain-containing protein</fullName>
    </recommendedName>
</protein>
<dbReference type="EMBL" id="JBBCAQ010000016">
    <property type="protein sequence ID" value="KAK7597937.1"/>
    <property type="molecule type" value="Genomic_DNA"/>
</dbReference>
<evidence type="ECO:0000259" key="1">
    <source>
        <dbReference type="SMART" id="SM00587"/>
    </source>
</evidence>
<dbReference type="SMART" id="SM00587">
    <property type="entry name" value="CHK"/>
    <property type="match status" value="1"/>
</dbReference>